<feature type="binding site" evidence="14">
    <location>
        <begin position="170"/>
        <end position="177"/>
    </location>
    <ligand>
        <name>ATP</name>
        <dbReference type="ChEBI" id="CHEBI:30616"/>
    </ligand>
</feature>
<evidence type="ECO:0000256" key="12">
    <source>
        <dbReference type="ARBA" id="ARBA00023196"/>
    </source>
</evidence>
<dbReference type="AlphaFoldDB" id="A0A6J4AH91"/>
<keyword evidence="8 14" id="KW-0067">ATP-binding</keyword>
<reference evidence="21" key="1">
    <citation type="journal article" date="2020" name="Front. Plant Sci.">
        <title>The origin and evolution of plastid genome downsizing in Southern Hemispheric cypresses (Cupressaceae).</title>
        <authorList>
            <person name="Sudianto E."/>
            <person name="Wu C."/>
            <person name="Chaw S."/>
        </authorList>
    </citation>
    <scope>NUCLEOTIDE SEQUENCE</scope>
</reference>
<dbReference type="GO" id="GO:0046933">
    <property type="term" value="F:proton-transporting ATP synthase activity, rotational mechanism"/>
    <property type="evidence" value="ECO:0007669"/>
    <property type="project" value="UniProtKB-UniRule"/>
</dbReference>
<dbReference type="EMBL" id="MW470980">
    <property type="protein sequence ID" value="QYB21477.1"/>
    <property type="molecule type" value="Genomic_DNA"/>
</dbReference>
<keyword evidence="17 21" id="KW-0934">Plastid</keyword>
<dbReference type="Gene3D" id="3.40.50.300">
    <property type="entry name" value="P-loop containing nucleotide triphosphate hydrolases"/>
    <property type="match status" value="1"/>
</dbReference>
<dbReference type="InterPro" id="IPR033732">
    <property type="entry name" value="ATP_synth_F1_a_nt-bd_dom"/>
</dbReference>
<comment type="function">
    <text evidence="1 14 17">Produces ATP from ADP in the presence of a proton gradient across the membrane. The alpha chain is a regulatory subunit.</text>
</comment>
<comment type="subunit">
    <text evidence="14 17">F-type ATPases have 2 components, CF(1) - the catalytic core - and CF(0) - the membrane proton channel. CF(1) has five subunits: alpha(3), beta(3), gamma(1), delta(1), epsilon(1). CF(0) has four main subunits: a, b, b' and c.</text>
</comment>
<dbReference type="Pfam" id="PF00306">
    <property type="entry name" value="ATP-synt_ab_C"/>
    <property type="match status" value="1"/>
</dbReference>
<keyword evidence="6 14" id="KW-0547">Nucleotide-binding</keyword>
<dbReference type="GO" id="GO:0005524">
    <property type="term" value="F:ATP binding"/>
    <property type="evidence" value="ECO:0007669"/>
    <property type="project" value="UniProtKB-UniRule"/>
</dbReference>
<comment type="catalytic activity">
    <reaction evidence="14 17">
        <text>ATP + H2O + 4 H(+)(in) = ADP + phosphate + 5 H(+)(out)</text>
        <dbReference type="Rhea" id="RHEA:57720"/>
        <dbReference type="ChEBI" id="CHEBI:15377"/>
        <dbReference type="ChEBI" id="CHEBI:15378"/>
        <dbReference type="ChEBI" id="CHEBI:30616"/>
        <dbReference type="ChEBI" id="CHEBI:43474"/>
        <dbReference type="ChEBI" id="CHEBI:456216"/>
        <dbReference type="EC" id="7.1.2.2"/>
    </reaction>
</comment>
<evidence type="ECO:0000256" key="2">
    <source>
        <dbReference type="ARBA" id="ARBA00004170"/>
    </source>
</evidence>
<keyword evidence="14 16" id="KW-0793">Thylakoid</keyword>
<dbReference type="CDD" id="cd18116">
    <property type="entry name" value="ATP-synt_F1_alpha_N"/>
    <property type="match status" value="1"/>
</dbReference>
<accession>A0A6J4AH91</accession>
<dbReference type="InterPro" id="IPR004100">
    <property type="entry name" value="ATPase_F1/V1/A1_a/bsu_N"/>
</dbReference>
<geneLocation type="chloroplast" evidence="21"/>
<dbReference type="HAMAP" id="MF_01346">
    <property type="entry name" value="ATP_synth_alpha_bact"/>
    <property type="match status" value="1"/>
</dbReference>
<keyword evidence="5 14" id="KW-0813">Transport</keyword>
<evidence type="ECO:0000256" key="1">
    <source>
        <dbReference type="ARBA" id="ARBA00003784"/>
    </source>
</evidence>
<comment type="similarity">
    <text evidence="3 14 15">Belongs to the ATPase alpha/beta chains family.</text>
</comment>
<reference evidence="22" key="3">
    <citation type="submission" date="2021-01" db="EMBL/GenBank/DDBJ databases">
        <authorList>
            <person name="Stull G."/>
            <person name="Qu X.-J."/>
            <person name="Parins-Fukuchi C."/>
            <person name="Yang Y.-Y."/>
            <person name="Yang J.-B."/>
            <person name="Yang Z.-Y."/>
            <person name="Hu Y."/>
            <person name="Ma H."/>
            <person name="Soltis P."/>
            <person name="Soltis D."/>
            <person name="Li D.-Z."/>
            <person name="Smith S."/>
            <person name="Yi T.-S."/>
        </authorList>
    </citation>
    <scope>NUCLEOTIDE SEQUENCE</scope>
</reference>
<dbReference type="PIRSF" id="PIRSF039088">
    <property type="entry name" value="F_ATPase_subunit_alpha"/>
    <property type="match status" value="1"/>
</dbReference>
<evidence type="ECO:0000256" key="11">
    <source>
        <dbReference type="ARBA" id="ARBA00023136"/>
    </source>
</evidence>
<evidence type="ECO:0000259" key="19">
    <source>
        <dbReference type="Pfam" id="PF00306"/>
    </source>
</evidence>
<protein>
    <recommendedName>
        <fullName evidence="14 17">ATP synthase subunit alpha, chloroplastic</fullName>
        <ecNumber evidence="14 17">7.1.2.2</ecNumber>
    </recommendedName>
    <alternativeName>
        <fullName evidence="14">ATP synthase F1 sector subunit alpha</fullName>
    </alternativeName>
    <alternativeName>
        <fullName evidence="14">F-ATPase subunit alpha</fullName>
    </alternativeName>
</protein>
<dbReference type="CDD" id="cd18113">
    <property type="entry name" value="ATP-synt_F1_alpha_C"/>
    <property type="match status" value="1"/>
</dbReference>
<keyword evidence="12 14" id="KW-0139">CF(1)</keyword>
<evidence type="ECO:0000256" key="3">
    <source>
        <dbReference type="ARBA" id="ARBA00008936"/>
    </source>
</evidence>
<evidence type="ECO:0000259" key="18">
    <source>
        <dbReference type="Pfam" id="PF00006"/>
    </source>
</evidence>
<dbReference type="SUPFAM" id="SSF52540">
    <property type="entry name" value="P-loop containing nucleoside triphosphate hydrolases"/>
    <property type="match status" value="1"/>
</dbReference>
<dbReference type="EMBL" id="LC500578">
    <property type="protein sequence ID" value="BBN66626.1"/>
    <property type="molecule type" value="Genomic_DNA"/>
</dbReference>
<dbReference type="InterPro" id="IPR000793">
    <property type="entry name" value="ATP_synth_asu_C"/>
</dbReference>
<dbReference type="EC" id="7.1.2.2" evidence="14 17"/>
<keyword evidence="16 21" id="KW-0150">Chloroplast</keyword>
<dbReference type="FunFam" id="1.20.150.20:FF:000001">
    <property type="entry name" value="ATP synthase subunit alpha"/>
    <property type="match status" value="1"/>
</dbReference>
<proteinExistence type="inferred from homology"/>
<dbReference type="InterPro" id="IPR038376">
    <property type="entry name" value="ATP_synth_asu_C_sf"/>
</dbReference>
<dbReference type="InterPro" id="IPR005294">
    <property type="entry name" value="ATP_synth_F1_asu"/>
</dbReference>
<dbReference type="GO" id="GO:0043531">
    <property type="term" value="F:ADP binding"/>
    <property type="evidence" value="ECO:0007669"/>
    <property type="project" value="TreeGrafter"/>
</dbReference>
<evidence type="ECO:0000256" key="14">
    <source>
        <dbReference type="HAMAP-Rule" id="MF_01346"/>
    </source>
</evidence>
<evidence type="ECO:0000313" key="22">
    <source>
        <dbReference type="EMBL" id="QYB21477.1"/>
    </source>
</evidence>
<dbReference type="NCBIfam" id="NF009884">
    <property type="entry name" value="PRK13343.1"/>
    <property type="match status" value="1"/>
</dbReference>
<feature type="site" description="Required for activity" evidence="14">
    <location>
        <position position="363"/>
    </location>
</feature>
<dbReference type="PROSITE" id="PS00152">
    <property type="entry name" value="ATPASE_ALPHA_BETA"/>
    <property type="match status" value="1"/>
</dbReference>
<keyword evidence="9 14" id="KW-1278">Translocase</keyword>
<dbReference type="FunFam" id="2.40.30.20:FF:000001">
    <property type="entry name" value="ATP synthase subunit alpha"/>
    <property type="match status" value="1"/>
</dbReference>
<name>A0A6J4AH91_9CONI</name>
<dbReference type="PANTHER" id="PTHR48082:SF2">
    <property type="entry name" value="ATP SYNTHASE SUBUNIT ALPHA, MITOCHONDRIAL"/>
    <property type="match status" value="1"/>
</dbReference>
<dbReference type="Pfam" id="PF02874">
    <property type="entry name" value="ATP-synt_ab_N"/>
    <property type="match status" value="1"/>
</dbReference>
<evidence type="ECO:0000259" key="20">
    <source>
        <dbReference type="Pfam" id="PF02874"/>
    </source>
</evidence>
<evidence type="ECO:0000256" key="8">
    <source>
        <dbReference type="ARBA" id="ARBA00022840"/>
    </source>
</evidence>
<feature type="domain" description="ATPase F1/V1/A1 complex alpha/beta subunit N-terminal" evidence="20">
    <location>
        <begin position="28"/>
        <end position="93"/>
    </location>
</feature>
<dbReference type="SUPFAM" id="SSF50615">
    <property type="entry name" value="N-terminal domain of alpha and beta subunits of F1 ATP synthase"/>
    <property type="match status" value="1"/>
</dbReference>
<evidence type="ECO:0000256" key="10">
    <source>
        <dbReference type="ARBA" id="ARBA00023065"/>
    </source>
</evidence>
<dbReference type="CDD" id="cd01132">
    <property type="entry name" value="F1-ATPase_alpha_CD"/>
    <property type="match status" value="1"/>
</dbReference>
<reference evidence="22" key="2">
    <citation type="journal article" date="2021" name="Nat. Plants">
        <title>Gene duplications and phylogenomic conflict underlie major pulses of phenotypic evolution in gymnosperms.</title>
        <authorList>
            <person name="Stull G.W."/>
            <person name="Qu X.J."/>
            <person name="Parins-Fukuchi C."/>
            <person name="Yang Y.Y."/>
            <person name="Yang J.B."/>
            <person name="Yang Z.Y."/>
            <person name="Hu Y."/>
            <person name="Ma H."/>
            <person name="Soltis P.S."/>
            <person name="Soltis D.E."/>
            <person name="Li D.Z."/>
            <person name="Smith S.A."/>
            <person name="Yi T.S."/>
        </authorList>
    </citation>
    <scope>NUCLEOTIDE SEQUENCE</scope>
</reference>
<dbReference type="InterPro" id="IPR027417">
    <property type="entry name" value="P-loop_NTPase"/>
</dbReference>
<evidence type="ECO:0000313" key="21">
    <source>
        <dbReference type="EMBL" id="BBN66626.1"/>
    </source>
</evidence>
<gene>
    <name evidence="14 17 21" type="primary">atpA</name>
</gene>
<dbReference type="Gene3D" id="1.20.150.20">
    <property type="entry name" value="ATP synthase alpha/beta chain, C-terminal domain"/>
    <property type="match status" value="1"/>
</dbReference>
<dbReference type="Pfam" id="PF00006">
    <property type="entry name" value="ATP-synt_ab"/>
    <property type="match status" value="1"/>
</dbReference>
<dbReference type="FunFam" id="3.40.50.300:FF:000002">
    <property type="entry name" value="ATP synthase subunit alpha"/>
    <property type="match status" value="1"/>
</dbReference>
<dbReference type="InterPro" id="IPR000194">
    <property type="entry name" value="ATPase_F1/V1/A1_a/bsu_nucl-bd"/>
</dbReference>
<dbReference type="PANTHER" id="PTHR48082">
    <property type="entry name" value="ATP SYNTHASE SUBUNIT ALPHA, MITOCHONDRIAL"/>
    <property type="match status" value="1"/>
</dbReference>
<dbReference type="SUPFAM" id="SSF47917">
    <property type="entry name" value="C-terminal domain of alpha and beta subunits of F1 ATP synthase"/>
    <property type="match status" value="1"/>
</dbReference>
<evidence type="ECO:0000256" key="16">
    <source>
        <dbReference type="RuleBase" id="RU000341"/>
    </source>
</evidence>
<dbReference type="InterPro" id="IPR023366">
    <property type="entry name" value="ATP_synth_asu-like_sf"/>
</dbReference>
<dbReference type="InterPro" id="IPR036121">
    <property type="entry name" value="ATPase_F1/V1/A1_a/bsu_N_sf"/>
</dbReference>
<keyword evidence="13 14" id="KW-0066">ATP synthesis</keyword>
<evidence type="ECO:0000256" key="13">
    <source>
        <dbReference type="ARBA" id="ARBA00023310"/>
    </source>
</evidence>
<evidence type="ECO:0000256" key="5">
    <source>
        <dbReference type="ARBA" id="ARBA00022448"/>
    </source>
</evidence>
<dbReference type="GO" id="GO:0045259">
    <property type="term" value="C:proton-transporting ATP synthase complex"/>
    <property type="evidence" value="ECO:0007669"/>
    <property type="project" value="UniProtKB-KW"/>
</dbReference>
<evidence type="ECO:0000256" key="6">
    <source>
        <dbReference type="ARBA" id="ARBA00022741"/>
    </source>
</evidence>
<keyword evidence="10 14" id="KW-0406">Ion transport</keyword>
<evidence type="ECO:0000256" key="9">
    <source>
        <dbReference type="ARBA" id="ARBA00022967"/>
    </source>
</evidence>
<dbReference type="InterPro" id="IPR020003">
    <property type="entry name" value="ATPase_a/bsu_AS"/>
</dbReference>
<keyword evidence="11 14" id="KW-0472">Membrane</keyword>
<keyword evidence="7 14" id="KW-0375">Hydrogen ion transport</keyword>
<dbReference type="Gene3D" id="2.40.30.20">
    <property type="match status" value="1"/>
</dbReference>
<evidence type="ECO:0000256" key="15">
    <source>
        <dbReference type="RuleBase" id="RU000339"/>
    </source>
</evidence>
<comment type="subcellular location">
    <subcellularLocation>
        <location evidence="2">Membrane</location>
        <topology evidence="2">Peripheral membrane protein</topology>
    </subcellularLocation>
    <subcellularLocation>
        <location evidence="14 16">Plastid</location>
        <location evidence="14 16">Chloroplast thylakoid membrane</location>
        <topology evidence="14 16">Peripheral membrane protein</topology>
    </subcellularLocation>
</comment>
<comment type="subunit">
    <text evidence="4">F-type ATPases have 2 components, CF(1) - the catalytic core - and CF(0) - the membrane proton channel. CF(1) has five subunits: alpha(3), beta(3), gamma(1), delta(1), epsilon(1). CF(0) has three main subunits: a, b and c.</text>
</comment>
<evidence type="ECO:0000256" key="7">
    <source>
        <dbReference type="ARBA" id="ARBA00022781"/>
    </source>
</evidence>
<dbReference type="GO" id="GO:0009535">
    <property type="term" value="C:chloroplast thylakoid membrane"/>
    <property type="evidence" value="ECO:0007669"/>
    <property type="project" value="UniProtKB-SubCell"/>
</dbReference>
<feature type="domain" description="ATP synthase alpha subunit C-terminal" evidence="19">
    <location>
        <begin position="372"/>
        <end position="496"/>
    </location>
</feature>
<evidence type="ECO:0000256" key="17">
    <source>
        <dbReference type="RuleBase" id="RU004286"/>
    </source>
</evidence>
<organism evidence="21">
    <name type="scientific">Fitzroya cupressoides</name>
    <dbReference type="NCBI Taxonomy" id="103972"/>
    <lineage>
        <taxon>Eukaryota</taxon>
        <taxon>Viridiplantae</taxon>
        <taxon>Streptophyta</taxon>
        <taxon>Embryophyta</taxon>
        <taxon>Tracheophyta</taxon>
        <taxon>Spermatophyta</taxon>
        <taxon>Pinopsida</taxon>
        <taxon>Pinidae</taxon>
        <taxon>Conifers II</taxon>
        <taxon>Cupressales</taxon>
        <taxon>Cupressaceae</taxon>
        <taxon>Fitzroya</taxon>
    </lineage>
</organism>
<dbReference type="NCBIfam" id="TIGR00962">
    <property type="entry name" value="atpA"/>
    <property type="match status" value="1"/>
</dbReference>
<sequence length="507" mass="55303">MVNIRPDEIGSMIRKRIVQYKNRVKVVTIGTVLQVGDGIARIHGLDEVMAGELVEFADGTVGIALNLESDNVGVVLMGDGLMIQEGSSVRATGKIAQIPVSDAYLGRVVNALARPIDGKGKIPSSESRLIESPAPGIISRRSVYEPLQTGLIAIDSMIPIGRGQRELIIGDRQTGKTAVATDTIINQKNQNVICVYVAIGQKASSVAQVVNTFQERGAMEYTIVVAETADSPATLQYLAPYTGAALAEYFMYKEQHTLIIYDDLSKQAQAYRQMSLLLRRPPGREAYPGDVFYLHSRLLERAAKLNSQLGGGSLTALPIVETQAGDVSAYIPTNVISITDGQIFLSADLFNAGIQPAINVGLSVSRVGSAAQMKAMKQVAGKLKLELAQLAELEAFAQFASDLDKATQDQLARGQRLRELLKQSQSDPLTVEEQIAMIYTGTNGYLDVLDIVEVKKFILKLREYLVKKKPQFGEIIRSTGTFTDQAEELLKEAIQENLQLYVMLKTR</sequence>
<feature type="domain" description="ATPase F1/V1/A1 complex alpha/beta subunit nucleotide-binding" evidence="18">
    <location>
        <begin position="150"/>
        <end position="365"/>
    </location>
</feature>
<evidence type="ECO:0000256" key="4">
    <source>
        <dbReference type="ARBA" id="ARBA00011648"/>
    </source>
</evidence>